<feature type="transmembrane region" description="Helical" evidence="5">
    <location>
        <begin position="101"/>
        <end position="119"/>
    </location>
</feature>
<keyword evidence="2 5" id="KW-0812">Transmembrane</keyword>
<evidence type="ECO:0000256" key="2">
    <source>
        <dbReference type="ARBA" id="ARBA00022692"/>
    </source>
</evidence>
<evidence type="ECO:0000313" key="8">
    <source>
        <dbReference type="Proteomes" id="UP000053825"/>
    </source>
</evidence>
<gene>
    <name evidence="7" type="ORF">WH47_02231</name>
</gene>
<organism evidence="7 8">
    <name type="scientific">Habropoda laboriosa</name>
    <dbReference type="NCBI Taxonomy" id="597456"/>
    <lineage>
        <taxon>Eukaryota</taxon>
        <taxon>Metazoa</taxon>
        <taxon>Ecdysozoa</taxon>
        <taxon>Arthropoda</taxon>
        <taxon>Hexapoda</taxon>
        <taxon>Insecta</taxon>
        <taxon>Pterygota</taxon>
        <taxon>Neoptera</taxon>
        <taxon>Endopterygota</taxon>
        <taxon>Hymenoptera</taxon>
        <taxon>Apocrita</taxon>
        <taxon>Aculeata</taxon>
        <taxon>Apoidea</taxon>
        <taxon>Anthophila</taxon>
        <taxon>Apidae</taxon>
        <taxon>Habropoda</taxon>
    </lineage>
</organism>
<feature type="transmembrane region" description="Helical" evidence="5">
    <location>
        <begin position="315"/>
        <end position="335"/>
    </location>
</feature>
<feature type="transmembrane region" description="Helical" evidence="5">
    <location>
        <begin position="469"/>
        <end position="493"/>
    </location>
</feature>
<evidence type="ECO:0000256" key="3">
    <source>
        <dbReference type="ARBA" id="ARBA00022989"/>
    </source>
</evidence>
<dbReference type="SUPFAM" id="SSF103473">
    <property type="entry name" value="MFS general substrate transporter"/>
    <property type="match status" value="1"/>
</dbReference>
<name>A0A0L7QJV6_9HYME</name>
<keyword evidence="3 5" id="KW-1133">Transmembrane helix</keyword>
<dbReference type="GO" id="GO:0016020">
    <property type="term" value="C:membrane"/>
    <property type="evidence" value="ECO:0007669"/>
    <property type="project" value="UniProtKB-SubCell"/>
</dbReference>
<keyword evidence="8" id="KW-1185">Reference proteome</keyword>
<sequence length="520" mass="56080">EERHSMLGYHPVDYVKVTQVKNVCEDIENNNNNNHNKSNSFYDKHDVSYYSSNSKGVFAQCLVTGAVLLLAAGGGMPIGYSAVLLPQLAEENGTMHADRELGSWIASVHSLATPIGSLMSGPLLDGIGRRGSLRFSAIPLSVGWVIIGFSQNIPCLLIGRAISGFAVGLMAVPAQVLLGEMADPGLRGFLTGNKLAFYCLGIVIVYALGASFTWNTVAFCGTILPVAALIALILIPESPAWLVKQKKPDKAKKALLWLRGGNIEQVNAEMAILEARVKADLARTATNMSWTEQISSAISTIFDPSVFKPLTIINIFNTLQLISGTYVIVFYGVNLVEDIGGDSMNSYLAAVITAIIRFLFSSVASVLLLKMGRRNLGIFSALGTASSSLILAGYMLLKKGSSVDIYVVGILLLLYVAANTVGLMTLPGLMVAELLPQRARGIGGGCNFFLFNLLLFIVTKVFPMVSEKVGVAGIFTIFGTSAFLEAVFIYVALPETRNRTLQEIEDYFQVFVLYSVCQIK</sequence>
<evidence type="ECO:0000313" key="7">
    <source>
        <dbReference type="EMBL" id="KOC58831.1"/>
    </source>
</evidence>
<dbReference type="Proteomes" id="UP000053825">
    <property type="component" value="Unassembled WGS sequence"/>
</dbReference>
<feature type="transmembrane region" description="Helical" evidence="5">
    <location>
        <begin position="131"/>
        <end position="150"/>
    </location>
</feature>
<dbReference type="InterPro" id="IPR005829">
    <property type="entry name" value="Sugar_transporter_CS"/>
</dbReference>
<comment type="subcellular location">
    <subcellularLocation>
        <location evidence="1">Membrane</location>
        <topology evidence="1">Multi-pass membrane protein</topology>
    </subcellularLocation>
</comment>
<dbReference type="GO" id="GO:0022857">
    <property type="term" value="F:transmembrane transporter activity"/>
    <property type="evidence" value="ECO:0007669"/>
    <property type="project" value="InterPro"/>
</dbReference>
<protein>
    <submittedName>
        <fullName evidence="7">Facilitated trehalose transporter Tret1</fullName>
    </submittedName>
</protein>
<proteinExistence type="predicted"/>
<dbReference type="InterPro" id="IPR050549">
    <property type="entry name" value="MFS_Trehalose_Transporter"/>
</dbReference>
<accession>A0A0L7QJV6</accession>
<evidence type="ECO:0000259" key="6">
    <source>
        <dbReference type="PROSITE" id="PS50850"/>
    </source>
</evidence>
<evidence type="ECO:0000256" key="5">
    <source>
        <dbReference type="SAM" id="Phobius"/>
    </source>
</evidence>
<dbReference type="Pfam" id="PF00083">
    <property type="entry name" value="Sugar_tr"/>
    <property type="match status" value="1"/>
</dbReference>
<dbReference type="PROSITE" id="PS50850">
    <property type="entry name" value="MFS"/>
    <property type="match status" value="1"/>
</dbReference>
<dbReference type="STRING" id="597456.A0A0L7QJV6"/>
<feature type="transmembrane region" description="Helical" evidence="5">
    <location>
        <begin position="195"/>
        <end position="217"/>
    </location>
</feature>
<dbReference type="EMBL" id="KQ415067">
    <property type="protein sequence ID" value="KOC58831.1"/>
    <property type="molecule type" value="Genomic_DNA"/>
</dbReference>
<dbReference type="AlphaFoldDB" id="A0A0L7QJV6"/>
<feature type="transmembrane region" description="Helical" evidence="5">
    <location>
        <begin position="376"/>
        <end position="397"/>
    </location>
</feature>
<dbReference type="OrthoDB" id="4142200at2759"/>
<feature type="transmembrane region" description="Helical" evidence="5">
    <location>
        <begin position="57"/>
        <end position="81"/>
    </location>
</feature>
<feature type="transmembrane region" description="Helical" evidence="5">
    <location>
        <begin position="223"/>
        <end position="243"/>
    </location>
</feature>
<feature type="transmembrane region" description="Helical" evidence="5">
    <location>
        <begin position="403"/>
        <end position="429"/>
    </location>
</feature>
<feature type="transmembrane region" description="Helical" evidence="5">
    <location>
        <begin position="347"/>
        <end position="369"/>
    </location>
</feature>
<dbReference type="PANTHER" id="PTHR48021:SF7">
    <property type="entry name" value="RH09188P"/>
    <property type="match status" value="1"/>
</dbReference>
<feature type="non-terminal residue" evidence="7">
    <location>
        <position position="1"/>
    </location>
</feature>
<dbReference type="PROSITE" id="PS00217">
    <property type="entry name" value="SUGAR_TRANSPORT_2"/>
    <property type="match status" value="1"/>
</dbReference>
<dbReference type="FunFam" id="1.20.1250.20:FF:000249">
    <property type="entry name" value="facilitated trehalose transporter Tret1"/>
    <property type="match status" value="1"/>
</dbReference>
<reference evidence="7 8" key="1">
    <citation type="submission" date="2015-07" db="EMBL/GenBank/DDBJ databases">
        <title>The genome of Habropoda laboriosa.</title>
        <authorList>
            <person name="Pan H."/>
            <person name="Kapheim K."/>
        </authorList>
    </citation>
    <scope>NUCLEOTIDE SEQUENCE [LARGE SCALE GENOMIC DNA]</scope>
    <source>
        <strain evidence="7">0110345459</strain>
    </source>
</reference>
<dbReference type="InterPro" id="IPR005828">
    <property type="entry name" value="MFS_sugar_transport-like"/>
</dbReference>
<keyword evidence="4 5" id="KW-0472">Membrane</keyword>
<feature type="domain" description="Major facilitator superfamily (MFS) profile" evidence="6">
    <location>
        <begin position="63"/>
        <end position="497"/>
    </location>
</feature>
<feature type="transmembrane region" description="Helical" evidence="5">
    <location>
        <begin position="156"/>
        <end position="174"/>
    </location>
</feature>
<dbReference type="PANTHER" id="PTHR48021">
    <property type="match status" value="1"/>
</dbReference>
<dbReference type="Gene3D" id="1.20.1250.20">
    <property type="entry name" value="MFS general substrate transporter like domains"/>
    <property type="match status" value="1"/>
</dbReference>
<dbReference type="PROSITE" id="PS00216">
    <property type="entry name" value="SUGAR_TRANSPORT_1"/>
    <property type="match status" value="1"/>
</dbReference>
<dbReference type="InterPro" id="IPR036259">
    <property type="entry name" value="MFS_trans_sf"/>
</dbReference>
<feature type="transmembrane region" description="Helical" evidence="5">
    <location>
        <begin position="441"/>
        <end position="463"/>
    </location>
</feature>
<evidence type="ECO:0000256" key="1">
    <source>
        <dbReference type="ARBA" id="ARBA00004141"/>
    </source>
</evidence>
<dbReference type="InterPro" id="IPR020846">
    <property type="entry name" value="MFS_dom"/>
</dbReference>
<evidence type="ECO:0000256" key="4">
    <source>
        <dbReference type="ARBA" id="ARBA00023136"/>
    </source>
</evidence>